<comment type="caution">
    <text evidence="1">The sequence shown here is derived from an EMBL/GenBank/DDBJ whole genome shotgun (WGS) entry which is preliminary data.</text>
</comment>
<evidence type="ECO:0000313" key="2">
    <source>
        <dbReference type="Proteomes" id="UP001058124"/>
    </source>
</evidence>
<dbReference type="Proteomes" id="UP001058124">
    <property type="component" value="Unassembled WGS sequence"/>
</dbReference>
<dbReference type="RefSeq" id="WP_027275032.1">
    <property type="nucleotide sequence ID" value="NZ_BRLH01000009.1"/>
</dbReference>
<dbReference type="AlphaFoldDB" id="A0AAV5N5Q7"/>
<proteinExistence type="predicted"/>
<accession>A0AAV5N5Q7</accession>
<name>A0AAV5N5Q7_9GAMM</name>
<reference evidence="1" key="1">
    <citation type="submission" date="2022-06" db="EMBL/GenBank/DDBJ databases">
        <title>Draft genome sequences of Leminorella grimontii str. JCM5902.</title>
        <authorList>
            <person name="Wakabayashi Y."/>
            <person name="Kojima K."/>
        </authorList>
    </citation>
    <scope>NUCLEOTIDE SEQUENCE</scope>
    <source>
        <strain evidence="1">JCM 5902</strain>
    </source>
</reference>
<sequence>MQACSVTVHDRDGDIVLTREDLLKYATKENVIASALMIRLCRFTFSQLSPQEPVRRRELYWQVGFPGPGILDCVEMVSHAVRDGRCLQNPTLSHPEADAPASLVGSFLFEIGYRGKTLVVWPDKSVLDDEFRSQVSTWQAVEEGSEGYDAYLEYKAGKVRQIMTMPDEALFHFAWK</sequence>
<protein>
    <submittedName>
        <fullName evidence="1">Uncharacterized protein</fullName>
    </submittedName>
</protein>
<dbReference type="EMBL" id="BRLH01000009">
    <property type="protein sequence ID" value="GKX56915.1"/>
    <property type="molecule type" value="Genomic_DNA"/>
</dbReference>
<keyword evidence="2" id="KW-1185">Reference proteome</keyword>
<gene>
    <name evidence="1" type="ORF">SOASR030_30270</name>
</gene>
<evidence type="ECO:0000313" key="1">
    <source>
        <dbReference type="EMBL" id="GKX56915.1"/>
    </source>
</evidence>
<organism evidence="1 2">
    <name type="scientific">Leminorella grimontii</name>
    <dbReference type="NCBI Taxonomy" id="82981"/>
    <lineage>
        <taxon>Bacteria</taxon>
        <taxon>Pseudomonadati</taxon>
        <taxon>Pseudomonadota</taxon>
        <taxon>Gammaproteobacteria</taxon>
        <taxon>Enterobacterales</taxon>
        <taxon>Budviciaceae</taxon>
        <taxon>Leminorella</taxon>
    </lineage>
</organism>